<dbReference type="PROSITE" id="PS50043">
    <property type="entry name" value="HTH_LUXR_2"/>
    <property type="match status" value="1"/>
</dbReference>
<dbReference type="InterPro" id="IPR016032">
    <property type="entry name" value="Sig_transdc_resp-reg_C-effctor"/>
</dbReference>
<dbReference type="OrthoDB" id="9797341at2"/>
<evidence type="ECO:0000313" key="4">
    <source>
        <dbReference type="Proteomes" id="UP000318815"/>
    </source>
</evidence>
<evidence type="ECO:0000256" key="1">
    <source>
        <dbReference type="ARBA" id="ARBA00023125"/>
    </source>
</evidence>
<dbReference type="CDD" id="cd06170">
    <property type="entry name" value="LuxR_C_like"/>
    <property type="match status" value="1"/>
</dbReference>
<name>A0A5C6LS47_9BACT</name>
<dbReference type="InterPro" id="IPR039420">
    <property type="entry name" value="WalR-like"/>
</dbReference>
<organism evidence="3 4">
    <name type="scientific">Chitinophaga pinensis</name>
    <dbReference type="NCBI Taxonomy" id="79329"/>
    <lineage>
        <taxon>Bacteria</taxon>
        <taxon>Pseudomonadati</taxon>
        <taxon>Bacteroidota</taxon>
        <taxon>Chitinophagia</taxon>
        <taxon>Chitinophagales</taxon>
        <taxon>Chitinophagaceae</taxon>
        <taxon>Chitinophaga</taxon>
    </lineage>
</organism>
<dbReference type="PRINTS" id="PR00038">
    <property type="entry name" value="HTHLUXR"/>
</dbReference>
<dbReference type="PROSITE" id="PS00622">
    <property type="entry name" value="HTH_LUXR_1"/>
    <property type="match status" value="1"/>
</dbReference>
<dbReference type="InterPro" id="IPR011006">
    <property type="entry name" value="CheY-like_superfamily"/>
</dbReference>
<dbReference type="PANTHER" id="PTHR43214">
    <property type="entry name" value="TWO-COMPONENT RESPONSE REGULATOR"/>
    <property type="match status" value="1"/>
</dbReference>
<proteinExistence type="predicted"/>
<accession>A0A5C6LS47</accession>
<dbReference type="InterPro" id="IPR000792">
    <property type="entry name" value="Tscrpt_reg_LuxR_C"/>
</dbReference>
<evidence type="ECO:0000259" key="2">
    <source>
        <dbReference type="PROSITE" id="PS50043"/>
    </source>
</evidence>
<dbReference type="Gene3D" id="1.10.10.10">
    <property type="entry name" value="Winged helix-like DNA-binding domain superfamily/Winged helix DNA-binding domain"/>
    <property type="match status" value="1"/>
</dbReference>
<comment type="caution">
    <text evidence="3">The sequence shown here is derived from an EMBL/GenBank/DDBJ whole genome shotgun (WGS) entry which is preliminary data.</text>
</comment>
<dbReference type="InterPro" id="IPR036388">
    <property type="entry name" value="WH-like_DNA-bd_sf"/>
</dbReference>
<dbReference type="GO" id="GO:0006355">
    <property type="term" value="P:regulation of DNA-templated transcription"/>
    <property type="evidence" value="ECO:0007669"/>
    <property type="project" value="InterPro"/>
</dbReference>
<dbReference type="GO" id="GO:0003677">
    <property type="term" value="F:DNA binding"/>
    <property type="evidence" value="ECO:0007669"/>
    <property type="project" value="UniProtKB-KW"/>
</dbReference>
<reference evidence="3 4" key="1">
    <citation type="submission" date="2019-08" db="EMBL/GenBank/DDBJ databases">
        <title>Whole genome sequencing of chitin degrading bacteria Chitinophaga pinensis YS16.</title>
        <authorList>
            <person name="Singh R.P."/>
            <person name="Manchanda G."/>
            <person name="Maurya I.K."/>
            <person name="Joshi N.K."/>
            <person name="Srivastava A.K."/>
        </authorList>
    </citation>
    <scope>NUCLEOTIDE SEQUENCE [LARGE SCALE GENOMIC DNA]</scope>
    <source>
        <strain evidence="3 4">YS-16</strain>
    </source>
</reference>
<dbReference type="AlphaFoldDB" id="A0A5C6LS47"/>
<dbReference type="Gene3D" id="3.40.50.2300">
    <property type="match status" value="1"/>
</dbReference>
<feature type="domain" description="HTH luxR-type" evidence="2">
    <location>
        <begin position="129"/>
        <end position="194"/>
    </location>
</feature>
<sequence>MKNVRPNNVGQTDEEDALEINGQGEANQLIQQLAKDISNIIFMDMDMPGLTPTEAASILKAAYPEMNIVLYTVHGKEFSVANVHPRQSPSEPPASLTNVFSQVYEAAMQTNLLAVQKVLAFFNRKNAGNQDHRYGLSPRELEVLDCLVNGDTYKKIAEHCHISVGTVRSHIMNIYRKLDVNSRSGAIVKAMQERLVGS</sequence>
<dbReference type="EMBL" id="VOHS01000013">
    <property type="protein sequence ID" value="TWV99731.1"/>
    <property type="molecule type" value="Genomic_DNA"/>
</dbReference>
<protein>
    <submittedName>
        <fullName evidence="3">Response regulator transcription factor</fullName>
    </submittedName>
</protein>
<evidence type="ECO:0000313" key="3">
    <source>
        <dbReference type="EMBL" id="TWV99731.1"/>
    </source>
</evidence>
<dbReference type="RefSeq" id="WP_146305849.1">
    <property type="nucleotide sequence ID" value="NZ_VOHS01000013.1"/>
</dbReference>
<dbReference type="Proteomes" id="UP000318815">
    <property type="component" value="Unassembled WGS sequence"/>
</dbReference>
<dbReference type="SUPFAM" id="SSF46894">
    <property type="entry name" value="C-terminal effector domain of the bipartite response regulators"/>
    <property type="match status" value="1"/>
</dbReference>
<dbReference type="Pfam" id="PF00196">
    <property type="entry name" value="GerE"/>
    <property type="match status" value="1"/>
</dbReference>
<gene>
    <name evidence="3" type="ORF">FEF09_14865</name>
</gene>
<dbReference type="SUPFAM" id="SSF52172">
    <property type="entry name" value="CheY-like"/>
    <property type="match status" value="1"/>
</dbReference>
<keyword evidence="4" id="KW-1185">Reference proteome</keyword>
<dbReference type="SMART" id="SM00421">
    <property type="entry name" value="HTH_LUXR"/>
    <property type="match status" value="1"/>
</dbReference>
<keyword evidence="1" id="KW-0238">DNA-binding</keyword>